<dbReference type="InterPro" id="IPR050366">
    <property type="entry name" value="BP-dependent_transpt_permease"/>
</dbReference>
<keyword evidence="2 8" id="KW-0813">Transport</keyword>
<sequence length="288" mass="31170">MVKKKDKVSDNLWKNAWKRLLKNRAAVLGMVIIALIVFSAIFAPYIAPYDPIKQNILARYKPPSAKHLLGTDELGRDILSRIIYGARYSLLIGIISISLALIFGIILGVLAGYYGGLVDLLIMRVVDIMLAFPYILLAIAIVAILGPELRNAMIAISIVNIPRFARLIRSSVLSIKESEYVQAAKALGASDLRIIIKYLLPNSMAPLIVQSTLSIASAILSAAGLSFLGLGAQPPTPEWGAMLSDARSALQLAPWVVTFPGIAIMLNVLGFNLLGDGLRDALDPKLKN</sequence>
<dbReference type="AlphaFoldDB" id="A0A3S9T1Q5"/>
<evidence type="ECO:0000313" key="10">
    <source>
        <dbReference type="EMBL" id="AZR74484.1"/>
    </source>
</evidence>
<evidence type="ECO:0000256" key="6">
    <source>
        <dbReference type="ARBA" id="ARBA00023136"/>
    </source>
</evidence>
<evidence type="ECO:0000256" key="8">
    <source>
        <dbReference type="RuleBase" id="RU363032"/>
    </source>
</evidence>
<dbReference type="InterPro" id="IPR000515">
    <property type="entry name" value="MetI-like"/>
</dbReference>
<evidence type="ECO:0000256" key="1">
    <source>
        <dbReference type="ARBA" id="ARBA00004651"/>
    </source>
</evidence>
<dbReference type="InterPro" id="IPR025966">
    <property type="entry name" value="OppC_N"/>
</dbReference>
<evidence type="ECO:0000256" key="7">
    <source>
        <dbReference type="ARBA" id="ARBA00024202"/>
    </source>
</evidence>
<evidence type="ECO:0000256" key="4">
    <source>
        <dbReference type="ARBA" id="ARBA00022692"/>
    </source>
</evidence>
<evidence type="ECO:0000256" key="3">
    <source>
        <dbReference type="ARBA" id="ARBA00022475"/>
    </source>
</evidence>
<feature type="transmembrane region" description="Helical" evidence="8">
    <location>
        <begin position="252"/>
        <end position="275"/>
    </location>
</feature>
<feature type="transmembrane region" description="Helical" evidence="8">
    <location>
        <begin position="90"/>
        <end position="115"/>
    </location>
</feature>
<dbReference type="InterPro" id="IPR035906">
    <property type="entry name" value="MetI-like_sf"/>
</dbReference>
<feature type="transmembrane region" description="Helical" evidence="8">
    <location>
        <begin position="207"/>
        <end position="232"/>
    </location>
</feature>
<dbReference type="GO" id="GO:0005886">
    <property type="term" value="C:plasma membrane"/>
    <property type="evidence" value="ECO:0007669"/>
    <property type="project" value="UniProtKB-SubCell"/>
</dbReference>
<protein>
    <submittedName>
        <fullName evidence="10">Peptide ABC transporter permease</fullName>
    </submittedName>
</protein>
<dbReference type="Pfam" id="PF00528">
    <property type="entry name" value="BPD_transp_1"/>
    <property type="match status" value="1"/>
</dbReference>
<dbReference type="GO" id="GO:0055085">
    <property type="term" value="P:transmembrane transport"/>
    <property type="evidence" value="ECO:0007669"/>
    <property type="project" value="InterPro"/>
</dbReference>
<dbReference type="Pfam" id="PF12911">
    <property type="entry name" value="OppC_N"/>
    <property type="match status" value="1"/>
</dbReference>
<dbReference type="PANTHER" id="PTHR43386:SF1">
    <property type="entry name" value="D,D-DIPEPTIDE TRANSPORT SYSTEM PERMEASE PROTEIN DDPC-RELATED"/>
    <property type="match status" value="1"/>
</dbReference>
<evidence type="ECO:0000259" key="9">
    <source>
        <dbReference type="PROSITE" id="PS50928"/>
    </source>
</evidence>
<evidence type="ECO:0000313" key="11">
    <source>
        <dbReference type="Proteomes" id="UP000267250"/>
    </source>
</evidence>
<dbReference type="OrthoDB" id="9783218at2"/>
<dbReference type="RefSeq" id="WP_127017845.1">
    <property type="nucleotide sequence ID" value="NZ_CP016379.1"/>
</dbReference>
<dbReference type="InterPro" id="IPR053385">
    <property type="entry name" value="ABC_transport_permease"/>
</dbReference>
<keyword evidence="6 8" id="KW-0472">Membrane</keyword>
<comment type="similarity">
    <text evidence="7">Belongs to the binding-protein-dependent transport system permease family. OppBC subfamily.</text>
</comment>
<evidence type="ECO:0000256" key="2">
    <source>
        <dbReference type="ARBA" id="ARBA00022448"/>
    </source>
</evidence>
<feature type="transmembrane region" description="Helical" evidence="8">
    <location>
        <begin position="25"/>
        <end position="47"/>
    </location>
</feature>
<keyword evidence="3" id="KW-1003">Cell membrane</keyword>
<dbReference type="KEGG" id="aft:BBF96_14485"/>
<organism evidence="10 11">
    <name type="scientific">Anoxybacter fermentans</name>
    <dbReference type="NCBI Taxonomy" id="1323375"/>
    <lineage>
        <taxon>Bacteria</taxon>
        <taxon>Bacillati</taxon>
        <taxon>Bacillota</taxon>
        <taxon>Clostridia</taxon>
        <taxon>Halanaerobiales</taxon>
        <taxon>Anoxybacter</taxon>
    </lineage>
</organism>
<dbReference type="Proteomes" id="UP000267250">
    <property type="component" value="Chromosome"/>
</dbReference>
<keyword evidence="5 8" id="KW-1133">Transmembrane helix</keyword>
<keyword evidence="11" id="KW-1185">Reference proteome</keyword>
<dbReference type="SUPFAM" id="SSF161098">
    <property type="entry name" value="MetI-like"/>
    <property type="match status" value="1"/>
</dbReference>
<dbReference type="PROSITE" id="PS50928">
    <property type="entry name" value="ABC_TM1"/>
    <property type="match status" value="1"/>
</dbReference>
<reference evidence="10 11" key="1">
    <citation type="submission" date="2016-07" db="EMBL/GenBank/DDBJ databases">
        <title>Genome and transcriptome analysis of iron-reducing fermentative bacteria Anoxybacter fermentans.</title>
        <authorList>
            <person name="Zeng X."/>
            <person name="Shao Z."/>
        </authorList>
    </citation>
    <scope>NUCLEOTIDE SEQUENCE [LARGE SCALE GENOMIC DNA]</scope>
    <source>
        <strain evidence="10 11">DY22613</strain>
    </source>
</reference>
<dbReference type="CDD" id="cd06261">
    <property type="entry name" value="TM_PBP2"/>
    <property type="match status" value="1"/>
</dbReference>
<dbReference type="Gene3D" id="1.10.3720.10">
    <property type="entry name" value="MetI-like"/>
    <property type="match status" value="1"/>
</dbReference>
<feature type="domain" description="ABC transmembrane type-1" evidence="9">
    <location>
        <begin position="86"/>
        <end position="275"/>
    </location>
</feature>
<name>A0A3S9T1Q5_9FIRM</name>
<accession>A0A3S9T1Q5</accession>
<dbReference type="EMBL" id="CP016379">
    <property type="protein sequence ID" value="AZR74484.1"/>
    <property type="molecule type" value="Genomic_DNA"/>
</dbReference>
<proteinExistence type="inferred from homology"/>
<keyword evidence="4 8" id="KW-0812">Transmembrane</keyword>
<evidence type="ECO:0000256" key="5">
    <source>
        <dbReference type="ARBA" id="ARBA00022989"/>
    </source>
</evidence>
<gene>
    <name evidence="10" type="ORF">BBF96_14485</name>
</gene>
<dbReference type="PANTHER" id="PTHR43386">
    <property type="entry name" value="OLIGOPEPTIDE TRANSPORT SYSTEM PERMEASE PROTEIN APPC"/>
    <property type="match status" value="1"/>
</dbReference>
<dbReference type="NCBIfam" id="NF045474">
    <property type="entry name" value="Opp2C"/>
    <property type="match status" value="1"/>
</dbReference>
<comment type="subcellular location">
    <subcellularLocation>
        <location evidence="1 8">Cell membrane</location>
        <topology evidence="1 8">Multi-pass membrane protein</topology>
    </subcellularLocation>
</comment>
<feature type="transmembrane region" description="Helical" evidence="8">
    <location>
        <begin position="121"/>
        <end position="145"/>
    </location>
</feature>